<organism evidence="2 3">
    <name type="scientific">Melghiribacillus thermohalophilus</name>
    <dbReference type="NCBI Taxonomy" id="1324956"/>
    <lineage>
        <taxon>Bacteria</taxon>
        <taxon>Bacillati</taxon>
        <taxon>Bacillota</taxon>
        <taxon>Bacilli</taxon>
        <taxon>Bacillales</taxon>
        <taxon>Bacillaceae</taxon>
        <taxon>Melghiribacillus</taxon>
    </lineage>
</organism>
<evidence type="ECO:0000313" key="2">
    <source>
        <dbReference type="EMBL" id="TCT21698.1"/>
    </source>
</evidence>
<feature type="transmembrane region" description="Helical" evidence="1">
    <location>
        <begin position="209"/>
        <end position="231"/>
    </location>
</feature>
<keyword evidence="1" id="KW-1133">Transmembrane helix</keyword>
<accession>A0A4R3MYG0</accession>
<keyword evidence="1" id="KW-0812">Transmembrane</keyword>
<sequence>MKKIKYIIIFCIFFIGMLIIGESHIFKLNNFYTEFDNTTLYLQPDTTDNEMKKDILKSAKENKVEVFTIKNTPRSTFQTEIHVYGTTKAIDYINNNLNITDRTYNSLFMGSVIFHFHSLNDIPDMSNTHEYYVIGSNKQVHEFKMDLINKYAGNHPNEGYASKELRNTAIAIWILIILITFMLTYYDSILQKKENMIRISFGERISKIIIQNILFDTSAIIICFLLVMYILSNVTFVFFMFNISIIGLVILIILNGLIYLNLYFYDLKETFSNVKGSRKLLSLNYTLKFIAAIIVPLIIASNIALIFDSYSLYRQKDFFEKHADYYYTKLEYKPLMTEDGEIVDTLGSSADIQVEFYQKFFYEFDATLIADISNIIDYDSIIANKNAFDYLSNHIDELQGIKLIKDFYFLIPNNMKQNNRIISEVHEAVMHYYGRDFKYEYEIIYYDKNQELISIDENSKYGSKLVENPIIVYDNMTPAEFQKIQSNNIVNIAKTNFLHDIMYNLSEDKFNRFVEENDLTGQIVTKTNVLEKYAYNWAIAKRILYMNFVFSILILSLEVIIISSIIRLEYDVNAVELSIKKVFGHSKWGRYRKITIVTIATSLMSIIAVLLIGVLMGIGHLLYIVLGGFMILFLELLLIMYNIKKIEKAKIVRVLKGGNL</sequence>
<feature type="transmembrane region" description="Helical" evidence="1">
    <location>
        <begin position="7"/>
        <end position="26"/>
    </location>
</feature>
<feature type="transmembrane region" description="Helical" evidence="1">
    <location>
        <begin position="237"/>
        <end position="264"/>
    </location>
</feature>
<evidence type="ECO:0008006" key="4">
    <source>
        <dbReference type="Google" id="ProtNLM"/>
    </source>
</evidence>
<dbReference type="Pfam" id="PF07242">
    <property type="entry name" value="DUF1430"/>
    <property type="match status" value="1"/>
</dbReference>
<evidence type="ECO:0000313" key="3">
    <source>
        <dbReference type="Proteomes" id="UP000294650"/>
    </source>
</evidence>
<feature type="transmembrane region" description="Helical" evidence="1">
    <location>
        <begin position="591"/>
        <end position="615"/>
    </location>
</feature>
<gene>
    <name evidence="2" type="ORF">EDD68_1102</name>
</gene>
<dbReference type="Proteomes" id="UP000294650">
    <property type="component" value="Unassembled WGS sequence"/>
</dbReference>
<proteinExistence type="predicted"/>
<evidence type="ECO:0000256" key="1">
    <source>
        <dbReference type="SAM" id="Phobius"/>
    </source>
</evidence>
<dbReference type="InterPro" id="IPR006541">
    <property type="entry name" value="Bacteriocin_ass"/>
</dbReference>
<feature type="transmembrane region" description="Helical" evidence="1">
    <location>
        <begin position="285"/>
        <end position="307"/>
    </location>
</feature>
<feature type="transmembrane region" description="Helical" evidence="1">
    <location>
        <begin position="621"/>
        <end position="643"/>
    </location>
</feature>
<protein>
    <recommendedName>
        <fullName evidence="4">Bacteriocin-associated integral membrane protein</fullName>
    </recommendedName>
</protein>
<reference evidence="2 3" key="1">
    <citation type="submission" date="2019-03" db="EMBL/GenBank/DDBJ databases">
        <title>Genomic Encyclopedia of Type Strains, Phase IV (KMG-IV): sequencing the most valuable type-strain genomes for metagenomic binning, comparative biology and taxonomic classification.</title>
        <authorList>
            <person name="Goeker M."/>
        </authorList>
    </citation>
    <scope>NUCLEOTIDE SEQUENCE [LARGE SCALE GENOMIC DNA]</scope>
    <source>
        <strain evidence="2 3">DSM 25894</strain>
    </source>
</reference>
<comment type="caution">
    <text evidence="2">The sequence shown here is derived from an EMBL/GenBank/DDBJ whole genome shotgun (WGS) entry which is preliminary data.</text>
</comment>
<dbReference type="OrthoDB" id="2824371at2"/>
<keyword evidence="1" id="KW-0472">Membrane</keyword>
<name>A0A4R3MYG0_9BACI</name>
<feature type="transmembrane region" description="Helical" evidence="1">
    <location>
        <begin position="170"/>
        <end position="188"/>
    </location>
</feature>
<keyword evidence="3" id="KW-1185">Reference proteome</keyword>
<feature type="transmembrane region" description="Helical" evidence="1">
    <location>
        <begin position="548"/>
        <end position="570"/>
    </location>
</feature>
<dbReference type="RefSeq" id="WP_132371771.1">
    <property type="nucleotide sequence ID" value="NZ_SMAN01000010.1"/>
</dbReference>
<dbReference type="AlphaFoldDB" id="A0A4R3MYG0"/>
<dbReference type="EMBL" id="SMAN01000010">
    <property type="protein sequence ID" value="TCT21698.1"/>
    <property type="molecule type" value="Genomic_DNA"/>
</dbReference>